<name>A0ABX4DVG4_9PSED</name>
<evidence type="ECO:0000313" key="1">
    <source>
        <dbReference type="EMBL" id="OXR32618.1"/>
    </source>
</evidence>
<proteinExistence type="predicted"/>
<keyword evidence="2" id="KW-1185">Reference proteome</keyword>
<sequence>MFQTGCSKGHAGQEARIVGASMLAMQVNDDAGYLAPRGALRFFASRLAPTGGCPFQGNLRLHATKPVSTLPSSPPDRLGMSPCICRACRRPCRAWCGSPGPGR</sequence>
<organism evidence="1 2">
    <name type="scientific">Pseudomonas umsongensis</name>
    <dbReference type="NCBI Taxonomy" id="198618"/>
    <lineage>
        <taxon>Bacteria</taxon>
        <taxon>Pseudomonadati</taxon>
        <taxon>Pseudomonadota</taxon>
        <taxon>Gammaproteobacteria</taxon>
        <taxon>Pseudomonadales</taxon>
        <taxon>Pseudomonadaceae</taxon>
        <taxon>Pseudomonas</taxon>
    </lineage>
</organism>
<gene>
    <name evidence="1" type="ORF">PSUM_11240</name>
</gene>
<dbReference type="EMBL" id="NIWU01000002">
    <property type="protein sequence ID" value="OXR32618.1"/>
    <property type="molecule type" value="Genomic_DNA"/>
</dbReference>
<comment type="caution">
    <text evidence="1">The sequence shown here is derived from an EMBL/GenBank/DDBJ whole genome shotgun (WGS) entry which is preliminary data.</text>
</comment>
<reference evidence="1 2" key="1">
    <citation type="submission" date="2017-06" db="EMBL/GenBank/DDBJ databases">
        <authorList>
            <person name="Furmanczyk E.M."/>
        </authorList>
    </citation>
    <scope>NUCLEOTIDE SEQUENCE [LARGE SCALE GENOMIC DNA]</scope>
    <source>
        <strain evidence="1 2">DSM 16611</strain>
    </source>
</reference>
<protein>
    <submittedName>
        <fullName evidence="1">Uncharacterized protein</fullName>
    </submittedName>
</protein>
<evidence type="ECO:0000313" key="2">
    <source>
        <dbReference type="Proteomes" id="UP000215455"/>
    </source>
</evidence>
<accession>A0ABX4DVG4</accession>
<dbReference type="Proteomes" id="UP000215455">
    <property type="component" value="Unassembled WGS sequence"/>
</dbReference>